<comment type="caution">
    <text evidence="1">The sequence shown here is derived from an EMBL/GenBank/DDBJ whole genome shotgun (WGS) entry which is preliminary data.</text>
</comment>
<evidence type="ECO:0008006" key="3">
    <source>
        <dbReference type="Google" id="ProtNLM"/>
    </source>
</evidence>
<accession>A0ABW4SCB4</accession>
<evidence type="ECO:0000313" key="2">
    <source>
        <dbReference type="Proteomes" id="UP001597218"/>
    </source>
</evidence>
<keyword evidence="2" id="KW-1185">Reference proteome</keyword>
<dbReference type="EMBL" id="JBHUGI010000002">
    <property type="protein sequence ID" value="MFD1926554.1"/>
    <property type="molecule type" value="Genomic_DNA"/>
</dbReference>
<name>A0ABW4SCB4_9BACL</name>
<protein>
    <recommendedName>
        <fullName evidence="3">LysM domain-containing protein</fullName>
    </recommendedName>
</protein>
<sequence length="115" mass="12853">MRILVLAVVLFIIIHFVRIDLMSGTIPIAAFATQESQSVQCDETETFSIAIASVTGDTIEALFALYPDPTKSFLDRLNDFYKLNPHLQHQDIVGGEKIVLPLYRIDANNCLDSKI</sequence>
<proteinExistence type="predicted"/>
<dbReference type="Proteomes" id="UP001597218">
    <property type="component" value="Unassembled WGS sequence"/>
</dbReference>
<organism evidence="1 2">
    <name type="scientific">Sporosarcina siberiensis</name>
    <dbReference type="NCBI Taxonomy" id="1365606"/>
    <lineage>
        <taxon>Bacteria</taxon>
        <taxon>Bacillati</taxon>
        <taxon>Bacillota</taxon>
        <taxon>Bacilli</taxon>
        <taxon>Bacillales</taxon>
        <taxon>Caryophanaceae</taxon>
        <taxon>Sporosarcina</taxon>
    </lineage>
</organism>
<gene>
    <name evidence="1" type="ORF">ACFSFY_00505</name>
</gene>
<evidence type="ECO:0000313" key="1">
    <source>
        <dbReference type="EMBL" id="MFD1926554.1"/>
    </source>
</evidence>
<reference evidence="2" key="1">
    <citation type="journal article" date="2019" name="Int. J. Syst. Evol. Microbiol.">
        <title>The Global Catalogue of Microorganisms (GCM) 10K type strain sequencing project: providing services to taxonomists for standard genome sequencing and annotation.</title>
        <authorList>
            <consortium name="The Broad Institute Genomics Platform"/>
            <consortium name="The Broad Institute Genome Sequencing Center for Infectious Disease"/>
            <person name="Wu L."/>
            <person name="Ma J."/>
        </authorList>
    </citation>
    <scope>NUCLEOTIDE SEQUENCE [LARGE SCALE GENOMIC DNA]</scope>
    <source>
        <strain evidence="2">CGMCC 4.7177</strain>
    </source>
</reference>
<dbReference type="RefSeq" id="WP_381535210.1">
    <property type="nucleotide sequence ID" value="NZ_JBHUGI010000002.1"/>
</dbReference>